<comment type="caution">
    <text evidence="3">The sequence shown here is derived from an EMBL/GenBank/DDBJ whole genome shotgun (WGS) entry which is preliminary data.</text>
</comment>
<feature type="compositionally biased region" description="Polar residues" evidence="1">
    <location>
        <begin position="110"/>
        <end position="131"/>
    </location>
</feature>
<feature type="signal peptide" evidence="2">
    <location>
        <begin position="1"/>
        <end position="20"/>
    </location>
</feature>
<evidence type="ECO:0000256" key="2">
    <source>
        <dbReference type="SAM" id="SignalP"/>
    </source>
</evidence>
<name>A0AAV9VUE6_9PEZI</name>
<gene>
    <name evidence="3" type="ORF">TWF481_001819</name>
</gene>
<keyword evidence="4" id="KW-1185">Reference proteome</keyword>
<feature type="chain" id="PRO_5043497114" description="Extracellular membrane protein CFEM domain-containing protein" evidence="2">
    <location>
        <begin position="21"/>
        <end position="200"/>
    </location>
</feature>
<sequence length="200" mass="20740">MRFVLFLLSCLLSFLPLITAQTIDCPSDVIGLCGLRAIDAATGCAHIAFNSSDYEPCICSTPGVLLQFSNTFRDCLYVQCPEEKRENIDAALETLCDDVTTFTSWPGFTASTVPSSSEEPTATTISPSVSAVPTDEPSVSPTPTPTTTSARDSTTVGSEPTNTTSELPVPTSTGAAAVVNGPGKIWAVVGGVLALVAGMV</sequence>
<dbReference type="AlphaFoldDB" id="A0AAV9VUE6"/>
<evidence type="ECO:0000256" key="1">
    <source>
        <dbReference type="SAM" id="MobiDB-lite"/>
    </source>
</evidence>
<dbReference type="Proteomes" id="UP001370758">
    <property type="component" value="Unassembled WGS sequence"/>
</dbReference>
<reference evidence="3 4" key="1">
    <citation type="submission" date="2023-08" db="EMBL/GenBank/DDBJ databases">
        <authorList>
            <person name="Palmer J.M."/>
        </authorList>
    </citation>
    <scope>NUCLEOTIDE SEQUENCE [LARGE SCALE GENOMIC DNA]</scope>
    <source>
        <strain evidence="3 4">TWF481</strain>
    </source>
</reference>
<feature type="compositionally biased region" description="Low complexity" evidence="1">
    <location>
        <begin position="133"/>
        <end position="155"/>
    </location>
</feature>
<feature type="region of interest" description="Disordered" evidence="1">
    <location>
        <begin position="110"/>
        <end position="172"/>
    </location>
</feature>
<evidence type="ECO:0000313" key="3">
    <source>
        <dbReference type="EMBL" id="KAK6496835.1"/>
    </source>
</evidence>
<evidence type="ECO:0008006" key="5">
    <source>
        <dbReference type="Google" id="ProtNLM"/>
    </source>
</evidence>
<proteinExistence type="predicted"/>
<organism evidence="3 4">
    <name type="scientific">Arthrobotrys musiformis</name>
    <dbReference type="NCBI Taxonomy" id="47236"/>
    <lineage>
        <taxon>Eukaryota</taxon>
        <taxon>Fungi</taxon>
        <taxon>Dikarya</taxon>
        <taxon>Ascomycota</taxon>
        <taxon>Pezizomycotina</taxon>
        <taxon>Orbiliomycetes</taxon>
        <taxon>Orbiliales</taxon>
        <taxon>Orbiliaceae</taxon>
        <taxon>Arthrobotrys</taxon>
    </lineage>
</organism>
<dbReference type="EMBL" id="JAVHJL010000010">
    <property type="protein sequence ID" value="KAK6496835.1"/>
    <property type="molecule type" value="Genomic_DNA"/>
</dbReference>
<protein>
    <recommendedName>
        <fullName evidence="5">Extracellular membrane protein CFEM domain-containing protein</fullName>
    </recommendedName>
</protein>
<keyword evidence="2" id="KW-0732">Signal</keyword>
<accession>A0AAV9VUE6</accession>
<feature type="compositionally biased region" description="Polar residues" evidence="1">
    <location>
        <begin position="156"/>
        <end position="172"/>
    </location>
</feature>
<evidence type="ECO:0000313" key="4">
    <source>
        <dbReference type="Proteomes" id="UP001370758"/>
    </source>
</evidence>